<dbReference type="ExpressionAtlas" id="A0A2K3D7D3">
    <property type="expression patterns" value="differential"/>
</dbReference>
<evidence type="ECO:0000313" key="2">
    <source>
        <dbReference type="Proteomes" id="UP000006906"/>
    </source>
</evidence>
<sequence length="429" mass="46835">MKLKGLTSFFTTLRRVFFLPPAQSIDAILDSKLKLLRDDNSGQFSNFQGQFTNFQGQFSNFQGQIQDQLNLHFTDVQKQFTSLHEDVARVSRQQDYRTEIAASAVLHRQFHTAGAPRTLRRAEDVAAVLILDGDPLLPTTMSLVDALLHKDVGFWHLLLYSVKKLPELARGQAPNSSMAMAANELLELEAERLVQATATAAAAAAAAAVASSAAVGSQEQCTTSSSGVEVESEVQLQRAYLLKVVPLLHRSGLGRILFADELDAYLQREDSAAARTNLLLGRAVPFLTAVATGEAADELQLDRCSGVSLSRGRAPAQSADLHLGELAILSSRFEDGRQQLEWSATTLAWAYHAARLAGEAQGGAGGVLAMTRALPPVLTVHAHLLFSLPDWRPGQPQPGAYRVEALPVLGCPLTVYYNYQHGRVHYRRW</sequence>
<keyword evidence="2" id="KW-1185">Reference proteome</keyword>
<dbReference type="Proteomes" id="UP000006906">
    <property type="component" value="Chromosome 11"/>
</dbReference>
<dbReference type="Gramene" id="PNW76430">
    <property type="protein sequence ID" value="PNW76430"/>
    <property type="gene ID" value="CHLRE_11g467579v5"/>
</dbReference>
<accession>A0A2K3D7D3</accession>
<proteinExistence type="predicted"/>
<dbReference type="RefSeq" id="XP_042919331.1">
    <property type="nucleotide sequence ID" value="XM_043067331.1"/>
</dbReference>
<organism evidence="1 2">
    <name type="scientific">Chlamydomonas reinhardtii</name>
    <name type="common">Chlamydomonas smithii</name>
    <dbReference type="NCBI Taxonomy" id="3055"/>
    <lineage>
        <taxon>Eukaryota</taxon>
        <taxon>Viridiplantae</taxon>
        <taxon>Chlorophyta</taxon>
        <taxon>core chlorophytes</taxon>
        <taxon>Chlorophyceae</taxon>
        <taxon>CS clade</taxon>
        <taxon>Chlamydomonadales</taxon>
        <taxon>Chlamydomonadaceae</taxon>
        <taxon>Chlamydomonas</taxon>
    </lineage>
</organism>
<dbReference type="AlphaFoldDB" id="A0A2K3D7D3"/>
<gene>
    <name evidence="1" type="ORF">CHLRE_11g467579v5</name>
</gene>
<dbReference type="OrthoDB" id="555453at2759"/>
<evidence type="ECO:0000313" key="1">
    <source>
        <dbReference type="EMBL" id="PNW76430.1"/>
    </source>
</evidence>
<reference evidence="1 2" key="1">
    <citation type="journal article" date="2007" name="Science">
        <title>The Chlamydomonas genome reveals the evolution of key animal and plant functions.</title>
        <authorList>
            <person name="Merchant S.S."/>
            <person name="Prochnik S.E."/>
            <person name="Vallon O."/>
            <person name="Harris E.H."/>
            <person name="Karpowicz S.J."/>
            <person name="Witman G.B."/>
            <person name="Terry A."/>
            <person name="Salamov A."/>
            <person name="Fritz-Laylin L.K."/>
            <person name="Marechal-Drouard L."/>
            <person name="Marshall W.F."/>
            <person name="Qu L.H."/>
            <person name="Nelson D.R."/>
            <person name="Sanderfoot A.A."/>
            <person name="Spalding M.H."/>
            <person name="Kapitonov V.V."/>
            <person name="Ren Q."/>
            <person name="Ferris P."/>
            <person name="Lindquist E."/>
            <person name="Shapiro H."/>
            <person name="Lucas S.M."/>
            <person name="Grimwood J."/>
            <person name="Schmutz J."/>
            <person name="Cardol P."/>
            <person name="Cerutti H."/>
            <person name="Chanfreau G."/>
            <person name="Chen C.L."/>
            <person name="Cognat V."/>
            <person name="Croft M.T."/>
            <person name="Dent R."/>
            <person name="Dutcher S."/>
            <person name="Fernandez E."/>
            <person name="Fukuzawa H."/>
            <person name="Gonzalez-Ballester D."/>
            <person name="Gonzalez-Halphen D."/>
            <person name="Hallmann A."/>
            <person name="Hanikenne M."/>
            <person name="Hippler M."/>
            <person name="Inwood W."/>
            <person name="Jabbari K."/>
            <person name="Kalanon M."/>
            <person name="Kuras R."/>
            <person name="Lefebvre P.A."/>
            <person name="Lemaire S.D."/>
            <person name="Lobanov A.V."/>
            <person name="Lohr M."/>
            <person name="Manuell A."/>
            <person name="Meier I."/>
            <person name="Mets L."/>
            <person name="Mittag M."/>
            <person name="Mittelmeier T."/>
            <person name="Moroney J.V."/>
            <person name="Moseley J."/>
            <person name="Napoli C."/>
            <person name="Nedelcu A.M."/>
            <person name="Niyogi K."/>
            <person name="Novoselov S.V."/>
            <person name="Paulsen I.T."/>
            <person name="Pazour G."/>
            <person name="Purton S."/>
            <person name="Ral J.P."/>
            <person name="Riano-Pachon D.M."/>
            <person name="Riekhof W."/>
            <person name="Rymarquis L."/>
            <person name="Schroda M."/>
            <person name="Stern D."/>
            <person name="Umen J."/>
            <person name="Willows R."/>
            <person name="Wilson N."/>
            <person name="Zimmer S.L."/>
            <person name="Allmer J."/>
            <person name="Balk J."/>
            <person name="Bisova K."/>
            <person name="Chen C.J."/>
            <person name="Elias M."/>
            <person name="Gendler K."/>
            <person name="Hauser C."/>
            <person name="Lamb M.R."/>
            <person name="Ledford H."/>
            <person name="Long J.C."/>
            <person name="Minagawa J."/>
            <person name="Page M.D."/>
            <person name="Pan J."/>
            <person name="Pootakham W."/>
            <person name="Roje S."/>
            <person name="Rose A."/>
            <person name="Stahlberg E."/>
            <person name="Terauchi A.M."/>
            <person name="Yang P."/>
            <person name="Ball S."/>
            <person name="Bowler C."/>
            <person name="Dieckmann C.L."/>
            <person name="Gladyshev V.N."/>
            <person name="Green P."/>
            <person name="Jorgensen R."/>
            <person name="Mayfield S."/>
            <person name="Mueller-Roeber B."/>
            <person name="Rajamani S."/>
            <person name="Sayre R.T."/>
            <person name="Brokstein P."/>
            <person name="Dubchak I."/>
            <person name="Goodstein D."/>
            <person name="Hornick L."/>
            <person name="Huang Y.W."/>
            <person name="Jhaveri J."/>
            <person name="Luo Y."/>
            <person name="Martinez D."/>
            <person name="Ngau W.C."/>
            <person name="Otillar B."/>
            <person name="Poliakov A."/>
            <person name="Porter A."/>
            <person name="Szajkowski L."/>
            <person name="Werner G."/>
            <person name="Zhou K."/>
            <person name="Grigoriev I.V."/>
            <person name="Rokhsar D.S."/>
            <person name="Grossman A.R."/>
        </authorList>
    </citation>
    <scope>NUCLEOTIDE SEQUENCE [LARGE SCALE GENOMIC DNA]</scope>
    <source>
        <strain evidence="2">CC-503</strain>
    </source>
</reference>
<dbReference type="GeneID" id="5726946"/>
<dbReference type="KEGG" id="cre:CHLRE_11g467579v5"/>
<protein>
    <submittedName>
        <fullName evidence="1">Uncharacterized protein</fullName>
    </submittedName>
</protein>
<dbReference type="EMBL" id="CM008972">
    <property type="protein sequence ID" value="PNW76430.1"/>
    <property type="molecule type" value="Genomic_DNA"/>
</dbReference>
<name>A0A2K3D7D3_CHLRE</name>
<dbReference type="InParanoid" id="A0A2K3D7D3"/>